<comment type="caution">
    <text evidence="1">The sequence shown here is derived from an EMBL/GenBank/DDBJ whole genome shotgun (WGS) entry which is preliminary data.</text>
</comment>
<name>A0ABR0PPP4_GOSAR</name>
<sequence>MAPSSAAIVRDEHGKWYGVLEEIFVGARLNKLSFGLSTMGYNMHGVSNGKKLQ</sequence>
<evidence type="ECO:0000313" key="2">
    <source>
        <dbReference type="Proteomes" id="UP001358586"/>
    </source>
</evidence>
<keyword evidence="2" id="KW-1185">Reference proteome</keyword>
<proteinExistence type="predicted"/>
<dbReference type="EMBL" id="JARKNE010000006">
    <property type="protein sequence ID" value="KAK5826221.1"/>
    <property type="molecule type" value="Genomic_DNA"/>
</dbReference>
<evidence type="ECO:0000313" key="1">
    <source>
        <dbReference type="EMBL" id="KAK5826221.1"/>
    </source>
</evidence>
<gene>
    <name evidence="1" type="ORF">PVK06_021137</name>
</gene>
<accession>A0ABR0PPP4</accession>
<protein>
    <submittedName>
        <fullName evidence="1">Uncharacterized protein</fullName>
    </submittedName>
</protein>
<organism evidence="1 2">
    <name type="scientific">Gossypium arboreum</name>
    <name type="common">Tree cotton</name>
    <name type="synonym">Gossypium nanking</name>
    <dbReference type="NCBI Taxonomy" id="29729"/>
    <lineage>
        <taxon>Eukaryota</taxon>
        <taxon>Viridiplantae</taxon>
        <taxon>Streptophyta</taxon>
        <taxon>Embryophyta</taxon>
        <taxon>Tracheophyta</taxon>
        <taxon>Spermatophyta</taxon>
        <taxon>Magnoliopsida</taxon>
        <taxon>eudicotyledons</taxon>
        <taxon>Gunneridae</taxon>
        <taxon>Pentapetalae</taxon>
        <taxon>rosids</taxon>
        <taxon>malvids</taxon>
        <taxon>Malvales</taxon>
        <taxon>Malvaceae</taxon>
        <taxon>Malvoideae</taxon>
        <taxon>Gossypium</taxon>
    </lineage>
</organism>
<dbReference type="Proteomes" id="UP001358586">
    <property type="component" value="Chromosome 6"/>
</dbReference>
<reference evidence="1 2" key="1">
    <citation type="submission" date="2023-03" db="EMBL/GenBank/DDBJ databases">
        <title>WGS of Gossypium arboreum.</title>
        <authorList>
            <person name="Yu D."/>
        </authorList>
    </citation>
    <scope>NUCLEOTIDE SEQUENCE [LARGE SCALE GENOMIC DNA]</scope>
    <source>
        <tissue evidence="1">Leaf</tissue>
    </source>
</reference>